<feature type="domain" description="Tf2-1-like SH3-like" evidence="1">
    <location>
        <begin position="2"/>
        <end position="28"/>
    </location>
</feature>
<name>A0AAV9K8G7_9SOLN</name>
<evidence type="ECO:0000259" key="1">
    <source>
        <dbReference type="Pfam" id="PF24626"/>
    </source>
</evidence>
<dbReference type="AlphaFoldDB" id="A0AAV9K8G7"/>
<dbReference type="PANTHER" id="PTHR46148">
    <property type="entry name" value="CHROMO DOMAIN-CONTAINING PROTEIN"/>
    <property type="match status" value="1"/>
</dbReference>
<dbReference type="EMBL" id="JAWPEI010000011">
    <property type="protein sequence ID" value="KAK4709646.1"/>
    <property type="molecule type" value="Genomic_DNA"/>
</dbReference>
<organism evidence="2 3">
    <name type="scientific">Solanum pinnatisectum</name>
    <name type="common">tansyleaf nightshade</name>
    <dbReference type="NCBI Taxonomy" id="50273"/>
    <lineage>
        <taxon>Eukaryota</taxon>
        <taxon>Viridiplantae</taxon>
        <taxon>Streptophyta</taxon>
        <taxon>Embryophyta</taxon>
        <taxon>Tracheophyta</taxon>
        <taxon>Spermatophyta</taxon>
        <taxon>Magnoliopsida</taxon>
        <taxon>eudicotyledons</taxon>
        <taxon>Gunneridae</taxon>
        <taxon>Pentapetalae</taxon>
        <taxon>asterids</taxon>
        <taxon>lamiids</taxon>
        <taxon>Solanales</taxon>
        <taxon>Solanaceae</taxon>
        <taxon>Solanoideae</taxon>
        <taxon>Solaneae</taxon>
        <taxon>Solanum</taxon>
    </lineage>
</organism>
<proteinExistence type="predicted"/>
<evidence type="ECO:0000313" key="2">
    <source>
        <dbReference type="EMBL" id="KAK4709646.1"/>
    </source>
</evidence>
<accession>A0AAV9K8G7</accession>
<dbReference type="Proteomes" id="UP001311915">
    <property type="component" value="Unassembled WGS sequence"/>
</dbReference>
<protein>
    <recommendedName>
        <fullName evidence="1">Tf2-1-like SH3-like domain-containing protein</fullName>
    </recommendedName>
</protein>
<comment type="caution">
    <text evidence="2">The sequence shown here is derived from an EMBL/GenBank/DDBJ whole genome shotgun (WGS) entry which is preliminary data.</text>
</comment>
<gene>
    <name evidence="2" type="ORF">R3W88_004159</name>
</gene>
<keyword evidence="3" id="KW-1185">Reference proteome</keyword>
<sequence>MVAYELDLPNKLASMHPVFHVSMLKKCVGDPISIVSLEGLVVKENHSYEEVPVEIID</sequence>
<dbReference type="PANTHER" id="PTHR46148:SF57">
    <property type="entry name" value="OS12G0499874 PROTEIN"/>
    <property type="match status" value="1"/>
</dbReference>
<dbReference type="InterPro" id="IPR056924">
    <property type="entry name" value="SH3_Tf2-1"/>
</dbReference>
<dbReference type="Pfam" id="PF24626">
    <property type="entry name" value="SH3_Tf2-1"/>
    <property type="match status" value="1"/>
</dbReference>
<evidence type="ECO:0000313" key="3">
    <source>
        <dbReference type="Proteomes" id="UP001311915"/>
    </source>
</evidence>
<reference evidence="2 3" key="1">
    <citation type="submission" date="2023-10" db="EMBL/GenBank/DDBJ databases">
        <title>Genome-Wide Identification Analysis in wild type Solanum Pinnatisectum Reveals Some Genes Defensing Phytophthora Infestans.</title>
        <authorList>
            <person name="Sun C."/>
        </authorList>
    </citation>
    <scope>NUCLEOTIDE SEQUENCE [LARGE SCALE GENOMIC DNA]</scope>
    <source>
        <strain evidence="2">LQN</strain>
        <tissue evidence="2">Leaf</tissue>
    </source>
</reference>